<feature type="domain" description="Dynamin-type G" evidence="4">
    <location>
        <begin position="16"/>
        <end position="328"/>
    </location>
</feature>
<dbReference type="GO" id="GO:0005525">
    <property type="term" value="F:GTP binding"/>
    <property type="evidence" value="ECO:0007669"/>
    <property type="project" value="InterPro"/>
</dbReference>
<dbReference type="STRING" id="5627.A0A1C7LSP1"/>
<dbReference type="GO" id="GO:0003924">
    <property type="term" value="F:GTPase activity"/>
    <property type="evidence" value="ECO:0007669"/>
    <property type="project" value="InterPro"/>
</dbReference>
<dbReference type="InterPro" id="IPR001401">
    <property type="entry name" value="Dynamin_GTPase"/>
</dbReference>
<evidence type="ECO:0000313" key="6">
    <source>
        <dbReference type="Proteomes" id="UP000092993"/>
    </source>
</evidence>
<dbReference type="SMART" id="SM00053">
    <property type="entry name" value="DYNc"/>
    <property type="match status" value="1"/>
</dbReference>
<dbReference type="InterPro" id="IPR030381">
    <property type="entry name" value="G_DYNAMIN_dom"/>
</dbReference>
<evidence type="ECO:0000313" key="5">
    <source>
        <dbReference type="EMBL" id="OBZ65814.1"/>
    </source>
</evidence>
<evidence type="ECO:0000256" key="2">
    <source>
        <dbReference type="ARBA" id="ARBA00023134"/>
    </source>
</evidence>
<protein>
    <submittedName>
        <fullName evidence="5">Interferon-induced GTP-binding protein Mx</fullName>
    </submittedName>
</protein>
<feature type="domain" description="GED" evidence="3">
    <location>
        <begin position="587"/>
        <end position="682"/>
    </location>
</feature>
<evidence type="ECO:0000259" key="3">
    <source>
        <dbReference type="PROSITE" id="PS51388"/>
    </source>
</evidence>
<dbReference type="Pfam" id="PF01031">
    <property type="entry name" value="Dynamin_M"/>
    <property type="match status" value="1"/>
</dbReference>
<gene>
    <name evidence="5" type="primary">mx_0</name>
    <name evidence="5" type="ORF">A0H81_14129</name>
</gene>
<dbReference type="InterPro" id="IPR000375">
    <property type="entry name" value="Dynamin_stalk"/>
</dbReference>
<dbReference type="Gene3D" id="3.40.50.300">
    <property type="entry name" value="P-loop containing nucleotide triphosphate hydrolases"/>
    <property type="match status" value="1"/>
</dbReference>
<keyword evidence="2" id="KW-0342">GTP-binding</keyword>
<dbReference type="EMBL" id="LUGG01000038">
    <property type="protein sequence ID" value="OBZ65814.1"/>
    <property type="molecule type" value="Genomic_DNA"/>
</dbReference>
<dbReference type="AlphaFoldDB" id="A0A1C7LSP1"/>
<dbReference type="InterPro" id="IPR045063">
    <property type="entry name" value="Dynamin_N"/>
</dbReference>
<dbReference type="InterPro" id="IPR020850">
    <property type="entry name" value="GED_dom"/>
</dbReference>
<name>A0A1C7LSP1_GRIFR</name>
<proteinExistence type="predicted"/>
<dbReference type="CDD" id="cd08771">
    <property type="entry name" value="DLP_1"/>
    <property type="match status" value="1"/>
</dbReference>
<dbReference type="InterPro" id="IPR027417">
    <property type="entry name" value="P-loop_NTPase"/>
</dbReference>
<dbReference type="OrthoDB" id="5061070at2759"/>
<dbReference type="Pfam" id="PF02212">
    <property type="entry name" value="GED"/>
    <property type="match status" value="1"/>
</dbReference>
<keyword evidence="1" id="KW-0547">Nucleotide-binding</keyword>
<dbReference type="Pfam" id="PF00350">
    <property type="entry name" value="Dynamin_N"/>
    <property type="match status" value="1"/>
</dbReference>
<evidence type="ECO:0000259" key="4">
    <source>
        <dbReference type="PROSITE" id="PS51718"/>
    </source>
</evidence>
<dbReference type="GO" id="GO:0016020">
    <property type="term" value="C:membrane"/>
    <property type="evidence" value="ECO:0007669"/>
    <property type="project" value="TreeGrafter"/>
</dbReference>
<dbReference type="PRINTS" id="PR00195">
    <property type="entry name" value="DYNAMIN"/>
</dbReference>
<dbReference type="PANTHER" id="PTHR11566">
    <property type="entry name" value="DYNAMIN"/>
    <property type="match status" value="1"/>
</dbReference>
<reference evidence="5 6" key="1">
    <citation type="submission" date="2016-03" db="EMBL/GenBank/DDBJ databases">
        <title>Whole genome sequencing of Grifola frondosa 9006-11.</title>
        <authorList>
            <person name="Min B."/>
            <person name="Park H."/>
            <person name="Kim J.-G."/>
            <person name="Cho H."/>
            <person name="Oh Y.-L."/>
            <person name="Kong W.-S."/>
            <person name="Choi I.-G."/>
        </authorList>
    </citation>
    <scope>NUCLEOTIDE SEQUENCE [LARGE SCALE GENOMIC DNA]</scope>
    <source>
        <strain evidence="5 6">9006-11</strain>
    </source>
</reference>
<dbReference type="InterPro" id="IPR022812">
    <property type="entry name" value="Dynamin"/>
</dbReference>
<dbReference type="InterPro" id="IPR003130">
    <property type="entry name" value="GED"/>
</dbReference>
<dbReference type="SUPFAM" id="SSF52540">
    <property type="entry name" value="P-loop containing nucleoside triphosphate hydrolases"/>
    <property type="match status" value="1"/>
</dbReference>
<keyword evidence="6" id="KW-1185">Reference proteome</keyword>
<dbReference type="GO" id="GO:0008017">
    <property type="term" value="F:microtubule binding"/>
    <property type="evidence" value="ECO:0007669"/>
    <property type="project" value="TreeGrafter"/>
</dbReference>
<sequence>MLDLVNSLHSTGVHVDIDLPVIAVIGSQSAGKSSLIESISGITLPRASGTCTRCPTECRLSHSPEPWKCTVSLRFIVDEHGHPLGQARNECFGEPIFEKVEVEERIRRAQRAILHPSTSSRQFLLGEDKDPADRELTFSTNCVSLQISGNDVADLSFRDLPGLIASVGTGGSSGDIDLVKKLVTSYIEKPSCIILLTVACETDFENQGAHHLAKTFDPEGKRTIGVLTKPDRIPEGTSTTGITWEEARQDERDYFSSTSPWSGLDFEFQDHLGTANLTERLSMVLSDLISKRLPEIQTELQNQLQTTEDHLRRLPMPPSTDALGEVLQLLGTFSRIVARFIEGTPEEDGLLQSIRPDHEVFKKAIRATAPHFKPSERDKTTDQFEAPGFISNEEAHLIPEDNEQAIYIDDVMDRARKAITRELPDNYPFVVTQQFIVEIIHKWETPAKKLFEAVHNTLVHRVKRLIRTHFAQYPQLQSNVTAIVTDFITSSSQSTLSYIGWLLNLEKRPRTLNEHYYADYREKFLAYYKGCRAQSNDAPLIGMLHSSRVSGNDVVTRIMTGLTELGMHDVQPSDLPKLLPADPYDAAIEIMAGVRAYYQVAYKRFVDNIPMAIDHELILSMDRDQALEKALRMGLGIGGADGSLRCAEYLQEPPTIANRREELQKKKARLHTAKKQLLELWL</sequence>
<dbReference type="PROSITE" id="PS51388">
    <property type="entry name" value="GED"/>
    <property type="match status" value="1"/>
</dbReference>
<dbReference type="OMA" id="QRIQLIM"/>
<organism evidence="5 6">
    <name type="scientific">Grifola frondosa</name>
    <name type="common">Maitake</name>
    <name type="synonym">Polyporus frondosus</name>
    <dbReference type="NCBI Taxonomy" id="5627"/>
    <lineage>
        <taxon>Eukaryota</taxon>
        <taxon>Fungi</taxon>
        <taxon>Dikarya</taxon>
        <taxon>Basidiomycota</taxon>
        <taxon>Agaricomycotina</taxon>
        <taxon>Agaricomycetes</taxon>
        <taxon>Polyporales</taxon>
        <taxon>Grifolaceae</taxon>
        <taxon>Grifola</taxon>
    </lineage>
</organism>
<accession>A0A1C7LSP1</accession>
<dbReference type="PROSITE" id="PS51718">
    <property type="entry name" value="G_DYNAMIN_2"/>
    <property type="match status" value="1"/>
</dbReference>
<dbReference type="Gene3D" id="1.20.120.1240">
    <property type="entry name" value="Dynamin, middle domain"/>
    <property type="match status" value="1"/>
</dbReference>
<comment type="caution">
    <text evidence="5">The sequence shown here is derived from an EMBL/GenBank/DDBJ whole genome shotgun (WGS) entry which is preliminary data.</text>
</comment>
<dbReference type="GO" id="GO:0005737">
    <property type="term" value="C:cytoplasm"/>
    <property type="evidence" value="ECO:0007669"/>
    <property type="project" value="TreeGrafter"/>
</dbReference>
<evidence type="ECO:0000256" key="1">
    <source>
        <dbReference type="ARBA" id="ARBA00022741"/>
    </source>
</evidence>
<dbReference type="Proteomes" id="UP000092993">
    <property type="component" value="Unassembled WGS sequence"/>
</dbReference>
<dbReference type="GO" id="GO:0005874">
    <property type="term" value="C:microtubule"/>
    <property type="evidence" value="ECO:0007669"/>
    <property type="project" value="TreeGrafter"/>
</dbReference>